<evidence type="ECO:0000256" key="9">
    <source>
        <dbReference type="ARBA" id="ARBA00023125"/>
    </source>
</evidence>
<feature type="domain" description="Formamidopyrimidine-DNA glycosylase catalytic" evidence="16">
    <location>
        <begin position="2"/>
        <end position="114"/>
    </location>
</feature>
<comment type="cofactor">
    <cofactor evidence="2">
        <name>Zn(2+)</name>
        <dbReference type="ChEBI" id="CHEBI:29105"/>
    </cofactor>
</comment>
<comment type="catalytic activity">
    <reaction evidence="1">
        <text>Hydrolysis of DNA containing ring-opened 7-methylguanine residues, releasing 2,6-diamino-4-hydroxy-5-(N-methyl)formamidopyrimidine.</text>
        <dbReference type="EC" id="3.2.2.23"/>
    </reaction>
</comment>
<evidence type="ECO:0000256" key="1">
    <source>
        <dbReference type="ARBA" id="ARBA00001668"/>
    </source>
</evidence>
<dbReference type="InterPro" id="IPR010979">
    <property type="entry name" value="Ribosomal_uS13-like_H2TH"/>
</dbReference>
<dbReference type="InterPro" id="IPR035937">
    <property type="entry name" value="FPG_N"/>
</dbReference>
<proteinExistence type="inferred from homology"/>
<keyword evidence="7" id="KW-0378">Hydrolase</keyword>
<dbReference type="Pfam" id="PF06831">
    <property type="entry name" value="H2TH"/>
    <property type="match status" value="1"/>
</dbReference>
<evidence type="ECO:0000256" key="10">
    <source>
        <dbReference type="ARBA" id="ARBA00023204"/>
    </source>
</evidence>
<dbReference type="InterPro" id="IPR012319">
    <property type="entry name" value="FPG_cat"/>
</dbReference>
<dbReference type="SUPFAM" id="SSF46946">
    <property type="entry name" value="S13-like H2TH domain"/>
    <property type="match status" value="1"/>
</dbReference>
<evidence type="ECO:0000256" key="2">
    <source>
        <dbReference type="ARBA" id="ARBA00001947"/>
    </source>
</evidence>
<dbReference type="CDD" id="cd08773">
    <property type="entry name" value="FpgNei_N"/>
    <property type="match status" value="1"/>
</dbReference>
<keyword evidence="6 14" id="KW-0863">Zinc-finger</keyword>
<evidence type="ECO:0000259" key="15">
    <source>
        <dbReference type="PROSITE" id="PS51066"/>
    </source>
</evidence>
<keyword evidence="13" id="KW-0326">Glycosidase</keyword>
<dbReference type="EMBL" id="BNEK01000005">
    <property type="protein sequence ID" value="GHJ33254.1"/>
    <property type="molecule type" value="Genomic_DNA"/>
</dbReference>
<evidence type="ECO:0000256" key="4">
    <source>
        <dbReference type="ARBA" id="ARBA00022723"/>
    </source>
</evidence>
<evidence type="ECO:0000256" key="14">
    <source>
        <dbReference type="PROSITE-ProRule" id="PRU00391"/>
    </source>
</evidence>
<feature type="domain" description="FPG-type" evidence="15">
    <location>
        <begin position="222"/>
        <end position="259"/>
    </location>
</feature>
<dbReference type="PANTHER" id="PTHR22993:SF9">
    <property type="entry name" value="FORMAMIDOPYRIMIDINE-DNA GLYCOSYLASE"/>
    <property type="match status" value="1"/>
</dbReference>
<evidence type="ECO:0000256" key="12">
    <source>
        <dbReference type="ARBA" id="ARBA00023268"/>
    </source>
</evidence>
<comment type="caution">
    <text evidence="17">The sequence shown here is derived from an EMBL/GenBank/DDBJ whole genome shotgun (WGS) entry which is preliminary data.</text>
</comment>
<name>A0ABQ3UCE4_STRHY</name>
<dbReference type="PANTHER" id="PTHR22993">
    <property type="entry name" value="FORMAMIDOPYRIMIDINE-DNA GLYCOSYLASE"/>
    <property type="match status" value="1"/>
</dbReference>
<keyword evidence="10" id="KW-0234">DNA repair</keyword>
<keyword evidence="5" id="KW-0227">DNA damage</keyword>
<keyword evidence="11" id="KW-0456">Lyase</keyword>
<dbReference type="InterPro" id="IPR010663">
    <property type="entry name" value="Znf_FPG/IleRS"/>
</dbReference>
<dbReference type="SMART" id="SM00898">
    <property type="entry name" value="Fapy_DNA_glyco"/>
    <property type="match status" value="1"/>
</dbReference>
<evidence type="ECO:0000256" key="13">
    <source>
        <dbReference type="ARBA" id="ARBA00023295"/>
    </source>
</evidence>
<protein>
    <submittedName>
        <fullName evidence="17">Formamidopyrimidine-DNA glycosylase</fullName>
    </submittedName>
</protein>
<dbReference type="Gene3D" id="3.20.190.10">
    <property type="entry name" value="MutM-like, N-terminal"/>
    <property type="match status" value="1"/>
</dbReference>
<evidence type="ECO:0000256" key="8">
    <source>
        <dbReference type="ARBA" id="ARBA00022833"/>
    </source>
</evidence>
<keyword evidence="4" id="KW-0479">Metal-binding</keyword>
<dbReference type="Pfam" id="PF01149">
    <property type="entry name" value="Fapy_DNA_glyco"/>
    <property type="match status" value="1"/>
</dbReference>
<dbReference type="SUPFAM" id="SSF57716">
    <property type="entry name" value="Glucocorticoid receptor-like (DNA-binding domain)"/>
    <property type="match status" value="1"/>
</dbReference>
<dbReference type="InterPro" id="IPR015886">
    <property type="entry name" value="H2TH_FPG"/>
</dbReference>
<organism evidence="17 18">
    <name type="scientific">Streptomyces hygroscopicus</name>
    <dbReference type="NCBI Taxonomy" id="1912"/>
    <lineage>
        <taxon>Bacteria</taxon>
        <taxon>Bacillati</taxon>
        <taxon>Actinomycetota</taxon>
        <taxon>Actinomycetes</taxon>
        <taxon>Kitasatosporales</taxon>
        <taxon>Streptomycetaceae</taxon>
        <taxon>Streptomyces</taxon>
        <taxon>Streptomyces violaceusniger group</taxon>
    </lineage>
</organism>
<accession>A0ABQ3UCE4</accession>
<dbReference type="InterPro" id="IPR000214">
    <property type="entry name" value="Znf_DNA_glyclase/AP_lyase"/>
</dbReference>
<evidence type="ECO:0000256" key="5">
    <source>
        <dbReference type="ARBA" id="ARBA00022763"/>
    </source>
</evidence>
<evidence type="ECO:0000256" key="6">
    <source>
        <dbReference type="ARBA" id="ARBA00022771"/>
    </source>
</evidence>
<evidence type="ECO:0000313" key="17">
    <source>
        <dbReference type="EMBL" id="GHJ33254.1"/>
    </source>
</evidence>
<sequence length="263" mass="29071">MPELPDVEGFRRTLASCAQGHRVERAEVADPGVLRGVTAQRLKRELKGRRFAAPRRHGKWLIAPTDGPTVVLHFGMTGRLVCGAESEPVGRFERVAFDLDDGHRLGYEDQRKLQGVWLAATDADLDAILGEQGPDALSLDRADLDRLLAGRRGGVKATLTDQSVVAGLGNLLGDEILWRARIHPQRPVNTLTGAERDRLHTAMREVLCASVRAGRVPDEPDWLTGRRDAPDPHCPRCDRPLSRARITGRTTLWCPHCQENRSG</sequence>
<dbReference type="SUPFAM" id="SSF81624">
    <property type="entry name" value="N-terminal domain of MutM-like DNA repair proteins"/>
    <property type="match status" value="1"/>
</dbReference>
<gene>
    <name evidence="17" type="primary">mutM_2</name>
    <name evidence="17" type="ORF">TPA0910_76870</name>
</gene>
<evidence type="ECO:0000259" key="16">
    <source>
        <dbReference type="PROSITE" id="PS51068"/>
    </source>
</evidence>
<evidence type="ECO:0000313" key="18">
    <source>
        <dbReference type="Proteomes" id="UP001054854"/>
    </source>
</evidence>
<dbReference type="Proteomes" id="UP001054854">
    <property type="component" value="Unassembled WGS sequence"/>
</dbReference>
<evidence type="ECO:0000256" key="11">
    <source>
        <dbReference type="ARBA" id="ARBA00023239"/>
    </source>
</evidence>
<dbReference type="PROSITE" id="PS51066">
    <property type="entry name" value="ZF_FPG_2"/>
    <property type="match status" value="1"/>
</dbReference>
<keyword evidence="18" id="KW-1185">Reference proteome</keyword>
<dbReference type="Pfam" id="PF06827">
    <property type="entry name" value="zf-FPG_IleRS"/>
    <property type="match status" value="1"/>
</dbReference>
<keyword evidence="8" id="KW-0862">Zinc</keyword>
<dbReference type="Gene3D" id="1.10.8.50">
    <property type="match status" value="1"/>
</dbReference>
<dbReference type="SMART" id="SM01232">
    <property type="entry name" value="H2TH"/>
    <property type="match status" value="1"/>
</dbReference>
<dbReference type="PROSITE" id="PS51068">
    <property type="entry name" value="FPG_CAT"/>
    <property type="match status" value="1"/>
</dbReference>
<dbReference type="RefSeq" id="WP_236259362.1">
    <property type="nucleotide sequence ID" value="NZ_BNEK01000005.1"/>
</dbReference>
<keyword evidence="9" id="KW-0238">DNA-binding</keyword>
<evidence type="ECO:0000256" key="7">
    <source>
        <dbReference type="ARBA" id="ARBA00022801"/>
    </source>
</evidence>
<comment type="similarity">
    <text evidence="3">Belongs to the FPG family.</text>
</comment>
<evidence type="ECO:0000256" key="3">
    <source>
        <dbReference type="ARBA" id="ARBA00009409"/>
    </source>
</evidence>
<keyword evidence="12" id="KW-0511">Multifunctional enzyme</keyword>
<reference evidence="17" key="1">
    <citation type="submission" date="2024-05" db="EMBL/GenBank/DDBJ databases">
        <title>Whole genome shotgun sequence of Streptomyces hygroscopicus NBRC 113678.</title>
        <authorList>
            <person name="Komaki H."/>
            <person name="Tamura T."/>
        </authorList>
    </citation>
    <scope>NUCLEOTIDE SEQUENCE</scope>
    <source>
        <strain evidence="17">N11-34</strain>
    </source>
</reference>